<dbReference type="InterPro" id="IPR021858">
    <property type="entry name" value="Fun_TF"/>
</dbReference>
<dbReference type="Pfam" id="PF11951">
    <property type="entry name" value="Fungal_trans_2"/>
    <property type="match status" value="1"/>
</dbReference>
<dbReference type="GO" id="GO:0005634">
    <property type="term" value="C:nucleus"/>
    <property type="evidence" value="ECO:0007669"/>
    <property type="project" value="UniProtKB-SubCell"/>
</dbReference>
<feature type="region of interest" description="Disordered" evidence="3">
    <location>
        <begin position="59"/>
        <end position="82"/>
    </location>
</feature>
<feature type="region of interest" description="Disordered" evidence="3">
    <location>
        <begin position="445"/>
        <end position="493"/>
    </location>
</feature>
<proteinExistence type="predicted"/>
<dbReference type="Proteomes" id="UP000033140">
    <property type="component" value="Unassembled WGS sequence"/>
</dbReference>
<evidence type="ECO:0000259" key="4">
    <source>
        <dbReference type="PROSITE" id="PS50048"/>
    </source>
</evidence>
<dbReference type="PROSITE" id="PS00463">
    <property type="entry name" value="ZN2_CY6_FUNGAL_1"/>
    <property type="match status" value="1"/>
</dbReference>
<comment type="subcellular location">
    <subcellularLocation>
        <location evidence="1">Nucleus</location>
    </subcellularLocation>
</comment>
<dbReference type="GO" id="GO:0045944">
    <property type="term" value="P:positive regulation of transcription by RNA polymerase II"/>
    <property type="evidence" value="ECO:0007669"/>
    <property type="project" value="TreeGrafter"/>
</dbReference>
<evidence type="ECO:0000313" key="6">
    <source>
        <dbReference type="Proteomes" id="UP000033140"/>
    </source>
</evidence>
<dbReference type="GO" id="GO:0008270">
    <property type="term" value="F:zinc ion binding"/>
    <property type="evidence" value="ECO:0007669"/>
    <property type="project" value="InterPro"/>
</dbReference>
<protein>
    <recommendedName>
        <fullName evidence="4">Zn(2)-C6 fungal-type domain-containing protein</fullName>
    </recommendedName>
</protein>
<evidence type="ECO:0000256" key="1">
    <source>
        <dbReference type="ARBA" id="ARBA00004123"/>
    </source>
</evidence>
<accession>A0A0E9NB67</accession>
<evidence type="ECO:0000256" key="3">
    <source>
        <dbReference type="SAM" id="MobiDB-lite"/>
    </source>
</evidence>
<evidence type="ECO:0000256" key="2">
    <source>
        <dbReference type="ARBA" id="ARBA00023242"/>
    </source>
</evidence>
<dbReference type="Pfam" id="PF00172">
    <property type="entry name" value="Zn_clus"/>
    <property type="match status" value="1"/>
</dbReference>
<dbReference type="InterPro" id="IPR001138">
    <property type="entry name" value="Zn2Cys6_DnaBD"/>
</dbReference>
<feature type="region of interest" description="Disordered" evidence="3">
    <location>
        <begin position="114"/>
        <end position="241"/>
    </location>
</feature>
<dbReference type="RefSeq" id="XP_019026328.1">
    <property type="nucleotide sequence ID" value="XM_019170462.1"/>
</dbReference>
<dbReference type="PANTHER" id="PTHR37534">
    <property type="entry name" value="TRANSCRIPTIONAL ACTIVATOR PROTEIN UGA3"/>
    <property type="match status" value="1"/>
</dbReference>
<feature type="domain" description="Zn(2)-C6 fungal-type" evidence="4">
    <location>
        <begin position="16"/>
        <end position="46"/>
    </location>
</feature>
<dbReference type="CDD" id="cd00067">
    <property type="entry name" value="GAL4"/>
    <property type="match status" value="1"/>
</dbReference>
<dbReference type="SMART" id="SM00066">
    <property type="entry name" value="GAL4"/>
    <property type="match status" value="1"/>
</dbReference>
<reference evidence="5 6" key="3">
    <citation type="journal article" date="2015" name="Genome Announc.">
        <title>Draft Genome Sequence of the Archiascomycetous Yeast Saitoella complicata.</title>
        <authorList>
            <person name="Yamauchi K."/>
            <person name="Kondo S."/>
            <person name="Hamamoto M."/>
            <person name="Takahashi Y."/>
            <person name="Ogura Y."/>
            <person name="Hayashi T."/>
            <person name="Nishida H."/>
        </authorList>
    </citation>
    <scope>NUCLEOTIDE SEQUENCE [LARGE SCALE GENOMIC DNA]</scope>
    <source>
        <strain evidence="5 6">NRRL Y-17804</strain>
    </source>
</reference>
<dbReference type="InterPro" id="IPR036864">
    <property type="entry name" value="Zn2-C6_fun-type_DNA-bd_sf"/>
</dbReference>
<dbReference type="PROSITE" id="PS50048">
    <property type="entry name" value="ZN2_CY6_FUNGAL_2"/>
    <property type="match status" value="1"/>
</dbReference>
<dbReference type="Gene3D" id="4.10.240.10">
    <property type="entry name" value="Zn(2)-C6 fungal-type DNA-binding domain"/>
    <property type="match status" value="1"/>
</dbReference>
<dbReference type="EMBL" id="BACD03000007">
    <property type="protein sequence ID" value="GAO47048.1"/>
    <property type="molecule type" value="Genomic_DNA"/>
</dbReference>
<feature type="compositionally biased region" description="Basic and acidic residues" evidence="3">
    <location>
        <begin position="133"/>
        <end position="147"/>
    </location>
</feature>
<keyword evidence="2" id="KW-0539">Nucleus</keyword>
<organism evidence="5 6">
    <name type="scientific">Saitoella complicata (strain BCRC 22490 / CBS 7301 / JCM 7358 / NBRC 10748 / NRRL Y-17804)</name>
    <dbReference type="NCBI Taxonomy" id="698492"/>
    <lineage>
        <taxon>Eukaryota</taxon>
        <taxon>Fungi</taxon>
        <taxon>Dikarya</taxon>
        <taxon>Ascomycota</taxon>
        <taxon>Taphrinomycotina</taxon>
        <taxon>Taphrinomycotina incertae sedis</taxon>
        <taxon>Saitoella</taxon>
    </lineage>
</organism>
<dbReference type="OrthoDB" id="5229455at2759"/>
<dbReference type="GO" id="GO:0000976">
    <property type="term" value="F:transcription cis-regulatory region binding"/>
    <property type="evidence" value="ECO:0007669"/>
    <property type="project" value="TreeGrafter"/>
</dbReference>
<evidence type="ECO:0000313" key="5">
    <source>
        <dbReference type="EMBL" id="GAO47048.1"/>
    </source>
</evidence>
<comment type="caution">
    <text evidence="5">The sequence shown here is derived from an EMBL/GenBank/DDBJ whole genome shotgun (WGS) entry which is preliminary data.</text>
</comment>
<feature type="compositionally biased region" description="Low complexity" evidence="3">
    <location>
        <begin position="480"/>
        <end position="491"/>
    </location>
</feature>
<reference evidence="5 6" key="2">
    <citation type="journal article" date="2014" name="J. Gen. Appl. Microbiol.">
        <title>The early diverging ascomycetous budding yeast Saitoella complicata has three histone deacetylases belonging to the Clr6, Hos2, and Rpd3 lineages.</title>
        <authorList>
            <person name="Nishida H."/>
            <person name="Matsumoto T."/>
            <person name="Kondo S."/>
            <person name="Hamamoto M."/>
            <person name="Yoshikawa H."/>
        </authorList>
    </citation>
    <scope>NUCLEOTIDE SEQUENCE [LARGE SCALE GENOMIC DNA]</scope>
    <source>
        <strain evidence="5 6">NRRL Y-17804</strain>
    </source>
</reference>
<keyword evidence="6" id="KW-1185">Reference proteome</keyword>
<dbReference type="GO" id="GO:0000981">
    <property type="term" value="F:DNA-binding transcription factor activity, RNA polymerase II-specific"/>
    <property type="evidence" value="ECO:0007669"/>
    <property type="project" value="InterPro"/>
</dbReference>
<name>A0A0E9NB67_SAICN</name>
<dbReference type="AlphaFoldDB" id="A0A0E9NB67"/>
<dbReference type="PANTHER" id="PTHR37534:SF43">
    <property type="entry name" value="FINGER DOMAIN PROTEIN, PUTATIVE (AFU_ORTHOLOGUE AFUA_1G01850)-RELATED"/>
    <property type="match status" value="1"/>
</dbReference>
<gene>
    <name evidence="5" type="ORF">G7K_1261-t1</name>
</gene>
<sequence>MTDIRDTTIRRRSKFGCRQCKAKKVKCDEAKPQCTRCTENSLSCDYSLPLYWGGRPVKIKKSSSPGHGADGDEEPDPWASGHRIPVPTGMPCAIYGSESVLDFSHLPVFAAANSAEGSGSSTYHTEPKVGFGGERRRMSAVKVDDGSPTRQRQRQRGQGNGKRKGEPVIKIEAASDGDDASVTNAKSQAAPAYAPQNHHQQQMSMHLHGQRLTHNKSMSNTDLGFRIPRPPHPSLTPQPHQGLEPALNSNTNLAMDVDMDVDMDGDVPQHINTLPFSHFPPPPSAFRYGHGHERSRSDSMMNVHSQMNTNLNTHMEMGYERGFDRAPMPPGLTAPIELDEREHEPYVYSQGGLLTPDISLTSQSPNFGRGRGQSTGEVGIRLSPLHAHGHTMQERTTNGTWAAPPTTHTHSNTNTMTGEPIAAFLTPPPGIDIIAFTRPPTPVRDSGYLASAPGSGRESVSAFMGQDGCQAQSNSDRDSQAQQMQTQDQGQGISAAQFREFEREVERVSHELERERETREEDERFGVARGLGFDFAAGEMGGLRQGQSSPLHAPRSAEGNVNGGGAGAGVTFTYGNLEGVAESRIVELPDDDQEEAQAEIHADLTSTESSGANGMRELGFESHGYDPLYRFDTPPAYPDHAGTQLIATSESGSTPLIRVPFPPLPAVLNDNPQLRTYFEHYMWETSTRLVPHHSERNPFFRLLGPLSLSSPPLLSVILATGAVHRARMLGLPEPTTQVTGLVNHSIQQIIQALADPRTARDDGVLAATIALSSHEVLHDAAGAGWRRHLRGARDLIMLRGGPREDHGELWRFLVKWLAYFDIQASLANPMNRMMWEGKYWVYEAHEKDPVGEYFLDPYMGFLGGVMPIMVRISEAARKKKECGGVISHELGFEVEAIKADLRGMKTKGPALMPHLPGLKMDVKLKQELGACNDAFYFSGLIHLFRRVEGIPTNSPAVQGAVCNVVSSIARVPPGCSAEAALLLPCFTAGCEALDRHNREFVLERIRGMEKLGVDNIPLAKAVVERVQQKRDEGETALDWDQVVQEMGIDLNLC</sequence>
<reference evidence="5 6" key="1">
    <citation type="journal article" date="2011" name="J. Gen. Appl. Microbiol.">
        <title>Draft genome sequencing of the enigmatic yeast Saitoella complicata.</title>
        <authorList>
            <person name="Nishida H."/>
            <person name="Hamamoto M."/>
            <person name="Sugiyama J."/>
        </authorList>
    </citation>
    <scope>NUCLEOTIDE SEQUENCE [LARGE SCALE GENOMIC DNA]</scope>
    <source>
        <strain evidence="5 6">NRRL Y-17804</strain>
    </source>
</reference>
<dbReference type="STRING" id="698492.A0A0E9NB67"/>
<feature type="region of interest" description="Disordered" evidence="3">
    <location>
        <begin position="539"/>
        <end position="564"/>
    </location>
</feature>
<dbReference type="SUPFAM" id="SSF57701">
    <property type="entry name" value="Zn2/Cys6 DNA-binding domain"/>
    <property type="match status" value="1"/>
</dbReference>